<keyword evidence="9 12" id="KW-0520">NAD</keyword>
<feature type="transmembrane region" description="Helical" evidence="12">
    <location>
        <begin position="90"/>
        <end position="111"/>
    </location>
</feature>
<keyword evidence="11 12" id="KW-0472">Membrane</keyword>
<evidence type="ECO:0000256" key="8">
    <source>
        <dbReference type="ARBA" id="ARBA00022989"/>
    </source>
</evidence>
<dbReference type="InterPro" id="IPR038430">
    <property type="entry name" value="NDAH_ubi_oxred_su3_sf"/>
</dbReference>
<dbReference type="GO" id="GO:0030964">
    <property type="term" value="C:NADH dehydrogenase complex"/>
    <property type="evidence" value="ECO:0007669"/>
    <property type="project" value="TreeGrafter"/>
</dbReference>
<dbReference type="GO" id="GO:0008137">
    <property type="term" value="F:NADH dehydrogenase (ubiquinone) activity"/>
    <property type="evidence" value="ECO:0007669"/>
    <property type="project" value="InterPro"/>
</dbReference>
<dbReference type="GO" id="GO:0048038">
    <property type="term" value="F:quinone binding"/>
    <property type="evidence" value="ECO:0007669"/>
    <property type="project" value="UniProtKB-KW"/>
</dbReference>
<evidence type="ECO:0000256" key="4">
    <source>
        <dbReference type="ARBA" id="ARBA00022475"/>
    </source>
</evidence>
<feature type="transmembrane region" description="Helical" evidence="12">
    <location>
        <begin position="61"/>
        <end position="84"/>
    </location>
</feature>
<keyword evidence="8 12" id="KW-1133">Transmembrane helix</keyword>
<comment type="catalytic activity">
    <reaction evidence="12 13">
        <text>a quinone + NADH + 5 H(+)(in) = a quinol + NAD(+) + 4 H(+)(out)</text>
        <dbReference type="Rhea" id="RHEA:57888"/>
        <dbReference type="ChEBI" id="CHEBI:15378"/>
        <dbReference type="ChEBI" id="CHEBI:24646"/>
        <dbReference type="ChEBI" id="CHEBI:57540"/>
        <dbReference type="ChEBI" id="CHEBI:57945"/>
        <dbReference type="ChEBI" id="CHEBI:132124"/>
    </reaction>
</comment>
<reference evidence="14 15" key="1">
    <citation type="submission" date="2018-04" db="EMBL/GenBank/DDBJ databases">
        <title>Genomic Encyclopedia of Type Strains, Phase IV (KMG-IV): sequencing the most valuable type-strain genomes for metagenomic binning, comparative biology and taxonomic classification.</title>
        <authorList>
            <person name="Goeker M."/>
        </authorList>
    </citation>
    <scope>NUCLEOTIDE SEQUENCE [LARGE SCALE GENOMIC DNA]</scope>
    <source>
        <strain evidence="14 15">DSM 104150</strain>
    </source>
</reference>
<comment type="function">
    <text evidence="12">NDH-1 shuttles electrons from NADH, via FMN and iron-sulfur (Fe-S) centers, to quinones in the respiratory chain. The immediate electron acceptor for the enzyme in this species is believed to be ubiquinone. Couples the redox reaction to proton translocation (for every two electrons transferred, four hydrogen ions are translocated across the cytoplasmic membrane), and thus conserves the redox energy in a proton gradient.</text>
</comment>
<proteinExistence type="inferred from homology"/>
<evidence type="ECO:0000256" key="7">
    <source>
        <dbReference type="ARBA" id="ARBA00022967"/>
    </source>
</evidence>
<keyword evidence="15" id="KW-1185">Reference proteome</keyword>
<evidence type="ECO:0000256" key="10">
    <source>
        <dbReference type="ARBA" id="ARBA00023075"/>
    </source>
</evidence>
<evidence type="ECO:0000256" key="2">
    <source>
        <dbReference type="ARBA" id="ARBA00008472"/>
    </source>
</evidence>
<dbReference type="OrthoDB" id="9791970at2"/>
<dbReference type="HAMAP" id="MF_01394">
    <property type="entry name" value="NDH1_NuoA"/>
    <property type="match status" value="1"/>
</dbReference>
<dbReference type="PANTHER" id="PTHR11058:SF21">
    <property type="entry name" value="NADH-QUINONE OXIDOREDUCTASE SUBUNIT A"/>
    <property type="match status" value="1"/>
</dbReference>
<dbReference type="InterPro" id="IPR023043">
    <property type="entry name" value="NAD(P)H_OxRDtase_bac/plastid"/>
</dbReference>
<evidence type="ECO:0000256" key="13">
    <source>
        <dbReference type="RuleBase" id="RU003639"/>
    </source>
</evidence>
<evidence type="ECO:0000256" key="12">
    <source>
        <dbReference type="HAMAP-Rule" id="MF_01394"/>
    </source>
</evidence>
<keyword evidence="6 12" id="KW-0874">Quinone</keyword>
<comment type="subunit">
    <text evidence="12">NDH-1 is composed of 14 different subunits. Subunits NuoA, H, J, K, L, M, N constitute the membrane sector of the complex.</text>
</comment>
<comment type="similarity">
    <text evidence="2 12 13">Belongs to the complex I subunit 3 family.</text>
</comment>
<evidence type="ECO:0000313" key="14">
    <source>
        <dbReference type="EMBL" id="PXV65651.1"/>
    </source>
</evidence>
<evidence type="ECO:0000256" key="1">
    <source>
        <dbReference type="ARBA" id="ARBA00004141"/>
    </source>
</evidence>
<dbReference type="PANTHER" id="PTHR11058">
    <property type="entry name" value="NADH-UBIQUINONE OXIDOREDUCTASE CHAIN 3"/>
    <property type="match status" value="1"/>
</dbReference>
<protein>
    <recommendedName>
        <fullName evidence="12">NADH-quinone oxidoreductase subunit A</fullName>
        <ecNumber evidence="12">7.1.1.-</ecNumber>
    </recommendedName>
    <alternativeName>
        <fullName evidence="12">NADH dehydrogenase I subunit A</fullName>
    </alternativeName>
    <alternativeName>
        <fullName evidence="12">NDH-1 subunit A</fullName>
    </alternativeName>
    <alternativeName>
        <fullName evidence="12">NUO1</fullName>
    </alternativeName>
</protein>
<dbReference type="AlphaFoldDB" id="A0A318ED16"/>
<dbReference type="Gene3D" id="1.20.58.1610">
    <property type="entry name" value="NADH:ubiquinone/plastoquinone oxidoreductase, chain 3"/>
    <property type="match status" value="1"/>
</dbReference>
<comment type="subcellular location">
    <subcellularLocation>
        <location evidence="12 13">Cell membrane</location>
        <topology evidence="12 13">Multi-pass membrane protein</topology>
    </subcellularLocation>
    <subcellularLocation>
        <location evidence="1">Membrane</location>
        <topology evidence="1">Multi-pass membrane protein</topology>
    </subcellularLocation>
</comment>
<evidence type="ECO:0000313" key="15">
    <source>
        <dbReference type="Proteomes" id="UP000248330"/>
    </source>
</evidence>
<keyword evidence="5 12" id="KW-0812">Transmembrane</keyword>
<gene>
    <name evidence="12" type="primary">nuoA</name>
    <name evidence="14" type="ORF">C8D93_10930</name>
</gene>
<organism evidence="14 15">
    <name type="scientific">Sinimarinibacterium flocculans</name>
    <dbReference type="NCBI Taxonomy" id="985250"/>
    <lineage>
        <taxon>Bacteria</taxon>
        <taxon>Pseudomonadati</taxon>
        <taxon>Pseudomonadota</taxon>
        <taxon>Gammaproteobacteria</taxon>
        <taxon>Nevskiales</taxon>
        <taxon>Nevskiaceae</taxon>
        <taxon>Sinimarinibacterium</taxon>
    </lineage>
</organism>
<evidence type="ECO:0000256" key="5">
    <source>
        <dbReference type="ARBA" id="ARBA00022692"/>
    </source>
</evidence>
<evidence type="ECO:0000256" key="11">
    <source>
        <dbReference type="ARBA" id="ARBA00023136"/>
    </source>
</evidence>
<evidence type="ECO:0000256" key="9">
    <source>
        <dbReference type="ARBA" id="ARBA00023027"/>
    </source>
</evidence>
<feature type="transmembrane region" description="Helical" evidence="12">
    <location>
        <begin position="6"/>
        <end position="29"/>
    </location>
</feature>
<keyword evidence="10 12" id="KW-0830">Ubiquinone</keyword>
<accession>A0A318ED16</accession>
<evidence type="ECO:0000256" key="3">
    <source>
        <dbReference type="ARBA" id="ARBA00022448"/>
    </source>
</evidence>
<keyword evidence="4 12" id="KW-1003">Cell membrane</keyword>
<comment type="caution">
    <text evidence="14">The sequence shown here is derived from an EMBL/GenBank/DDBJ whole genome shotgun (WGS) entry which is preliminary data.</text>
</comment>
<dbReference type="RefSeq" id="WP_110266047.1">
    <property type="nucleotide sequence ID" value="NZ_CAWNXA010000009.1"/>
</dbReference>
<dbReference type="GO" id="GO:0050136">
    <property type="term" value="F:NADH dehydrogenase (quinone) (non-electrogenic) activity"/>
    <property type="evidence" value="ECO:0007669"/>
    <property type="project" value="UniProtKB-UniRule"/>
</dbReference>
<dbReference type="Proteomes" id="UP000248330">
    <property type="component" value="Unassembled WGS sequence"/>
</dbReference>
<keyword evidence="7 12" id="KW-1278">Translocase</keyword>
<dbReference type="InterPro" id="IPR000440">
    <property type="entry name" value="NADH_UbQ/plastoQ_OxRdtase_su3"/>
</dbReference>
<dbReference type="Pfam" id="PF00507">
    <property type="entry name" value="Oxidored_q4"/>
    <property type="match status" value="1"/>
</dbReference>
<dbReference type="EMBL" id="QICN01000009">
    <property type="protein sequence ID" value="PXV65651.1"/>
    <property type="molecule type" value="Genomic_DNA"/>
</dbReference>
<sequence>MNIDLLPLGFYAALVVGLCALMLGLSAVLGGRTRLTAAGADTYESGIVSTGGARLRLSARFYLMAMFFVIFDLEAAYVFVWAVAAREAGWAGYLELLVFLGLLGLALAWLWRRGALDWNPPRRRTGTR</sequence>
<dbReference type="EC" id="7.1.1.-" evidence="12"/>
<name>A0A318ED16_9GAMM</name>
<evidence type="ECO:0000256" key="6">
    <source>
        <dbReference type="ARBA" id="ARBA00022719"/>
    </source>
</evidence>
<keyword evidence="3 12" id="KW-0813">Transport</keyword>
<dbReference type="GO" id="GO:0005886">
    <property type="term" value="C:plasma membrane"/>
    <property type="evidence" value="ECO:0007669"/>
    <property type="project" value="UniProtKB-SubCell"/>
</dbReference>